<dbReference type="AlphaFoldDB" id="A0A5B9MHU4"/>
<accession>A0A5B9MHU4</accession>
<evidence type="ECO:0000313" key="1">
    <source>
        <dbReference type="EMBL" id="QEG00699.1"/>
    </source>
</evidence>
<organism evidence="1 2">
    <name type="scientific">Stieleria maiorica</name>
    <dbReference type="NCBI Taxonomy" id="2795974"/>
    <lineage>
        <taxon>Bacteria</taxon>
        <taxon>Pseudomonadati</taxon>
        <taxon>Planctomycetota</taxon>
        <taxon>Planctomycetia</taxon>
        <taxon>Pirellulales</taxon>
        <taxon>Pirellulaceae</taxon>
        <taxon>Stieleria</taxon>
    </lineage>
</organism>
<name>A0A5B9MHU4_9BACT</name>
<keyword evidence="2" id="KW-1185">Reference proteome</keyword>
<proteinExistence type="predicted"/>
<dbReference type="KEGG" id="smam:Mal15_47710"/>
<evidence type="ECO:0000313" key="2">
    <source>
        <dbReference type="Proteomes" id="UP000321353"/>
    </source>
</evidence>
<dbReference type="RefSeq" id="WP_147869893.1">
    <property type="nucleotide sequence ID" value="NZ_CP036264.1"/>
</dbReference>
<sequence length="173" mass="19138">MQLCFVYTSNPLDDRDRIDAVLAAIPIECRRQQIADLSPKIDINDSGELTIEIEVDLNSASSIAEPVRIATAAVEVFVELATQFELAWNVGHQHEPCIGTISAAAGVHDLMDEVKIAVDVARSLADFSIDEEENAFVRPETSVTETGADDQASWDELFQPPDTFIRFPEFDEE</sequence>
<dbReference type="EMBL" id="CP036264">
    <property type="protein sequence ID" value="QEG00699.1"/>
    <property type="molecule type" value="Genomic_DNA"/>
</dbReference>
<protein>
    <submittedName>
        <fullName evidence="1">Uncharacterized protein</fullName>
    </submittedName>
</protein>
<gene>
    <name evidence="1" type="ORF">Mal15_47710</name>
</gene>
<dbReference type="Proteomes" id="UP000321353">
    <property type="component" value="Chromosome"/>
</dbReference>
<reference evidence="1 2" key="1">
    <citation type="submission" date="2019-02" db="EMBL/GenBank/DDBJ databases">
        <title>Planctomycetal bacteria perform biofilm scaping via a novel small molecule.</title>
        <authorList>
            <person name="Jeske O."/>
            <person name="Boedeker C."/>
            <person name="Wiegand S."/>
            <person name="Breitling P."/>
            <person name="Kallscheuer N."/>
            <person name="Jogler M."/>
            <person name="Rohde M."/>
            <person name="Petersen J."/>
            <person name="Medema M.H."/>
            <person name="Surup F."/>
            <person name="Jogler C."/>
        </authorList>
    </citation>
    <scope>NUCLEOTIDE SEQUENCE [LARGE SCALE GENOMIC DNA]</scope>
    <source>
        <strain evidence="1 2">Mal15</strain>
    </source>
</reference>